<sequence>MAGEALPIHDADIPPQWAERARRKGYDAVCRVKDRYHIALCCHRCGEMVSVKAFTLMNNRPRCPTCLGRKWDGEAQQAGLVFLRRDPRHTQYGLFRAGCGHEVRRQWELIRRIGAGKVGLRCETCHLAIEQAEARAQGWTRLGTDPKNNQNYRLYRHLCGHRQRIARANVQSGRFGCGHCDPGWIAAPSFIYAMRFQLTDGETVVKLGFSRNPVSRLRFQLARSLDQDCALLQQIRIATGRKALSLEKQLHARLRKTFPEAVVAKERFESVINVGSEIYEGWLEPVILRHLDELAAREERARRSGRGRETD</sequence>
<gene>
    <name evidence="1" type="ORF">CYR75_15370</name>
</gene>
<name>A0A2K9MJT9_9RHOB</name>
<organism evidence="1 2">
    <name type="scientific">Paracoccus jeotgali</name>
    <dbReference type="NCBI Taxonomy" id="2065379"/>
    <lineage>
        <taxon>Bacteria</taxon>
        <taxon>Pseudomonadati</taxon>
        <taxon>Pseudomonadota</taxon>
        <taxon>Alphaproteobacteria</taxon>
        <taxon>Rhodobacterales</taxon>
        <taxon>Paracoccaceae</taxon>
        <taxon>Paracoccus</taxon>
    </lineage>
</organism>
<proteinExistence type="predicted"/>
<keyword evidence="1" id="KW-0614">Plasmid</keyword>
<evidence type="ECO:0000313" key="2">
    <source>
        <dbReference type="Proteomes" id="UP000234882"/>
    </source>
</evidence>
<reference evidence="1 2" key="1">
    <citation type="submission" date="2017-12" db="EMBL/GenBank/DDBJ databases">
        <title>Genomic analysis of Paracoccus sp. CBA4604.</title>
        <authorList>
            <person name="Roh S.W."/>
            <person name="Kim J.Y."/>
            <person name="Kim J.S."/>
        </authorList>
    </citation>
    <scope>NUCLEOTIDE SEQUENCE [LARGE SCALE GENOMIC DNA]</scope>
    <source>
        <strain evidence="1 2">CBA4604</strain>
        <plasmid evidence="2">pcba4604-01</plasmid>
    </source>
</reference>
<keyword evidence="2" id="KW-1185">Reference proteome</keyword>
<dbReference type="KEGG" id="paru:CYR75_15370"/>
<evidence type="ECO:0000313" key="1">
    <source>
        <dbReference type="EMBL" id="AUM75864.1"/>
    </source>
</evidence>
<dbReference type="OrthoDB" id="7832706at2"/>
<dbReference type="EMBL" id="CP025584">
    <property type="protein sequence ID" value="AUM75864.1"/>
    <property type="molecule type" value="Genomic_DNA"/>
</dbReference>
<dbReference type="Proteomes" id="UP000234882">
    <property type="component" value="Plasmid pCBA4604-01"/>
</dbReference>
<dbReference type="AlphaFoldDB" id="A0A2K9MJT9"/>
<accession>A0A2K9MJT9</accession>
<geneLocation type="plasmid" evidence="2">
    <name>pcba4604-01</name>
</geneLocation>
<protein>
    <submittedName>
        <fullName evidence="1">Uncharacterized protein</fullName>
    </submittedName>
</protein>